<reference evidence="1 2" key="1">
    <citation type="submission" date="2023-09" db="EMBL/GenBank/DDBJ databases">
        <title>Nesidiocoris tenuis whole genome shotgun sequence.</title>
        <authorList>
            <person name="Shibata T."/>
            <person name="Shimoda M."/>
            <person name="Kobayashi T."/>
            <person name="Uehara T."/>
        </authorList>
    </citation>
    <scope>NUCLEOTIDE SEQUENCE [LARGE SCALE GENOMIC DNA]</scope>
    <source>
        <strain evidence="1 2">Japan</strain>
    </source>
</reference>
<evidence type="ECO:0000313" key="1">
    <source>
        <dbReference type="EMBL" id="BES87441.1"/>
    </source>
</evidence>
<accession>A0ABN7A5H4</accession>
<evidence type="ECO:0000313" key="2">
    <source>
        <dbReference type="Proteomes" id="UP001307889"/>
    </source>
</evidence>
<sequence length="96" mass="11104">MTKEKREKKGKNTEKNIAELRKVTAKSLDGKAEWVRFTEEMREFSIVFFNLFRTPDSAFSAEIMIGKPLIRISIHRVSTLSIAFPTGIQEKRGEEK</sequence>
<keyword evidence="2" id="KW-1185">Reference proteome</keyword>
<dbReference type="EMBL" id="AP028909">
    <property type="protein sequence ID" value="BES87441.1"/>
    <property type="molecule type" value="Genomic_DNA"/>
</dbReference>
<organism evidence="1 2">
    <name type="scientific">Nesidiocoris tenuis</name>
    <dbReference type="NCBI Taxonomy" id="355587"/>
    <lineage>
        <taxon>Eukaryota</taxon>
        <taxon>Metazoa</taxon>
        <taxon>Ecdysozoa</taxon>
        <taxon>Arthropoda</taxon>
        <taxon>Hexapoda</taxon>
        <taxon>Insecta</taxon>
        <taxon>Pterygota</taxon>
        <taxon>Neoptera</taxon>
        <taxon>Paraneoptera</taxon>
        <taxon>Hemiptera</taxon>
        <taxon>Heteroptera</taxon>
        <taxon>Panheteroptera</taxon>
        <taxon>Cimicomorpha</taxon>
        <taxon>Miridae</taxon>
        <taxon>Dicyphina</taxon>
        <taxon>Nesidiocoris</taxon>
    </lineage>
</organism>
<name>A0ABN7A5H4_9HEMI</name>
<proteinExistence type="predicted"/>
<dbReference type="Proteomes" id="UP001307889">
    <property type="component" value="Chromosome 1"/>
</dbReference>
<protein>
    <submittedName>
        <fullName evidence="1">Uncharacterized protein</fullName>
    </submittedName>
</protein>
<gene>
    <name evidence="1" type="ORF">NTJ_00247</name>
</gene>